<name>A0AAX0RVM6_9BACI</name>
<dbReference type="InterPro" id="IPR010067">
    <property type="entry name" value="ABC_SsuA_sub-bd"/>
</dbReference>
<dbReference type="EMBL" id="NUEQ01000106">
    <property type="protein sequence ID" value="PEJ26710.1"/>
    <property type="molecule type" value="Genomic_DNA"/>
</dbReference>
<dbReference type="PANTHER" id="PTHR30024">
    <property type="entry name" value="ALIPHATIC SULFONATES-BINDING PROTEIN-RELATED"/>
    <property type="match status" value="1"/>
</dbReference>
<dbReference type="RefSeq" id="WP_098177803.1">
    <property type="nucleotide sequence ID" value="NZ_NUEQ01000106.1"/>
</dbReference>
<keyword evidence="5" id="KW-0449">Lipoprotein</keyword>
<dbReference type="SUPFAM" id="SSF53850">
    <property type="entry name" value="Periplasmic binding protein-like II"/>
    <property type="match status" value="1"/>
</dbReference>
<dbReference type="AlphaFoldDB" id="A0AAX0RVM6"/>
<evidence type="ECO:0000256" key="3">
    <source>
        <dbReference type="ARBA" id="ARBA00022729"/>
    </source>
</evidence>
<protein>
    <recommendedName>
        <fullName evidence="6">Solute-binding protein family 3/N-terminal domain-containing protein</fullName>
    </recommendedName>
</protein>
<evidence type="ECO:0000256" key="4">
    <source>
        <dbReference type="ARBA" id="ARBA00023139"/>
    </source>
</evidence>
<evidence type="ECO:0000256" key="2">
    <source>
        <dbReference type="ARBA" id="ARBA00010742"/>
    </source>
</evidence>
<keyword evidence="3" id="KW-0732">Signal</keyword>
<gene>
    <name evidence="7" type="ORF">CN689_25000</name>
</gene>
<comment type="similarity">
    <text evidence="2">Belongs to the bacterial solute-binding protein SsuA/TauA family.</text>
</comment>
<comment type="subcellular location">
    <subcellularLocation>
        <location evidence="1">Periplasm</location>
    </subcellularLocation>
</comment>
<keyword evidence="4" id="KW-0564">Palmitate</keyword>
<evidence type="ECO:0000259" key="6">
    <source>
        <dbReference type="SMART" id="SM00062"/>
    </source>
</evidence>
<dbReference type="PANTHER" id="PTHR30024:SF47">
    <property type="entry name" value="TAURINE-BINDING PERIPLASMIC PROTEIN"/>
    <property type="match status" value="1"/>
</dbReference>
<organism evidence="7 8">
    <name type="scientific">Peribacillus butanolivorans</name>
    <dbReference type="NCBI Taxonomy" id="421767"/>
    <lineage>
        <taxon>Bacteria</taxon>
        <taxon>Bacillati</taxon>
        <taxon>Bacillota</taxon>
        <taxon>Bacilli</taxon>
        <taxon>Bacillales</taxon>
        <taxon>Bacillaceae</taxon>
        <taxon>Peribacillus</taxon>
    </lineage>
</organism>
<reference evidence="7 8" key="1">
    <citation type="submission" date="2017-09" db="EMBL/GenBank/DDBJ databases">
        <title>Large-scale bioinformatics analysis of Bacillus genomes uncovers conserved roles of natural products in bacterial physiology.</title>
        <authorList>
            <consortium name="Agbiome Team Llc"/>
            <person name="Bleich R.M."/>
            <person name="Kirk G.J."/>
            <person name="Santa Maria K.C."/>
            <person name="Allen S.E."/>
            <person name="Farag S."/>
            <person name="Shank E.A."/>
            <person name="Bowers A."/>
        </authorList>
    </citation>
    <scope>NUCLEOTIDE SEQUENCE [LARGE SCALE GENOMIC DNA]</scope>
    <source>
        <strain evidence="7 8">AFS003229</strain>
    </source>
</reference>
<dbReference type="GO" id="GO:0016020">
    <property type="term" value="C:membrane"/>
    <property type="evidence" value="ECO:0007669"/>
    <property type="project" value="InterPro"/>
</dbReference>
<evidence type="ECO:0000256" key="5">
    <source>
        <dbReference type="ARBA" id="ARBA00023288"/>
    </source>
</evidence>
<evidence type="ECO:0000313" key="7">
    <source>
        <dbReference type="EMBL" id="PEJ26710.1"/>
    </source>
</evidence>
<dbReference type="CDD" id="cd01008">
    <property type="entry name" value="PBP2_NrtA_SsuA_CpmA_like"/>
    <property type="match status" value="1"/>
</dbReference>
<accession>A0AAX0RVM6</accession>
<dbReference type="Proteomes" id="UP000220106">
    <property type="component" value="Unassembled WGS sequence"/>
</dbReference>
<dbReference type="InterPro" id="IPR001638">
    <property type="entry name" value="Solute-binding_3/MltF_N"/>
</dbReference>
<sequence>MKTIRKKFHIGIILLLVLGLLAGCGSNEEASSNEKSDGSQAVKIGWQPSVETQFYIAQNEKLFEKNSIRPAYTKFTAGPPMFAAFNSGSIDVAYMGNPPAIIAMAENLPVSVIAVEVDSSNGEGLVVNEKSGINKLEDIKGKKISVLRGSSAEYAMMQALKKVGLTEKDLTIINLDITTIIPAFEKGDVDGVWVWDPWVSKLVTAGGKVIVRDADVGVGASGVWMARNEWVEKNPEAVEAFLKSLADANKIIGEDKEKSEKALQGALALEKQEAESVLSNSEYPTYKELWDPSYKLSMNPDALKKNEGLAKVLNDLADFLDENGKITQKPNIEEHINGSFVEKLQN</sequence>
<dbReference type="NCBIfam" id="TIGR01728">
    <property type="entry name" value="SsuA_fam"/>
    <property type="match status" value="1"/>
</dbReference>
<evidence type="ECO:0000256" key="1">
    <source>
        <dbReference type="ARBA" id="ARBA00004418"/>
    </source>
</evidence>
<dbReference type="GO" id="GO:0042626">
    <property type="term" value="F:ATPase-coupled transmembrane transporter activity"/>
    <property type="evidence" value="ECO:0007669"/>
    <property type="project" value="InterPro"/>
</dbReference>
<dbReference type="SMART" id="SM00062">
    <property type="entry name" value="PBPb"/>
    <property type="match status" value="1"/>
</dbReference>
<comment type="caution">
    <text evidence="7">The sequence shown here is derived from an EMBL/GenBank/DDBJ whole genome shotgun (WGS) entry which is preliminary data.</text>
</comment>
<proteinExistence type="inferred from homology"/>
<dbReference type="GO" id="GO:0042597">
    <property type="term" value="C:periplasmic space"/>
    <property type="evidence" value="ECO:0007669"/>
    <property type="project" value="UniProtKB-SubCell"/>
</dbReference>
<dbReference type="Pfam" id="PF13379">
    <property type="entry name" value="NMT1_2"/>
    <property type="match status" value="1"/>
</dbReference>
<dbReference type="Gene3D" id="3.40.190.10">
    <property type="entry name" value="Periplasmic binding protein-like II"/>
    <property type="match status" value="2"/>
</dbReference>
<evidence type="ECO:0000313" key="8">
    <source>
        <dbReference type="Proteomes" id="UP000220106"/>
    </source>
</evidence>
<dbReference type="PROSITE" id="PS51257">
    <property type="entry name" value="PROKAR_LIPOPROTEIN"/>
    <property type="match status" value="1"/>
</dbReference>
<feature type="domain" description="Solute-binding protein family 3/N-terminal" evidence="6">
    <location>
        <begin position="41"/>
        <end position="255"/>
    </location>
</feature>